<sequence>MARGACDNRKSREASWGLQGYGQPLQETNLRMKANKVSRVGKLNRASFETQDIKAPQSSQNSSTTVVNITNTRAGASTIINEKPSWWFTGLDQNVVDGAGSLAPTTHHPHPPQRLKPTARAEAGLSRPTTRRDETNKNRTPESRIDVGVYRKNELATPVATQEVLLSFCLMGMLCQF</sequence>
<keyword evidence="3" id="KW-1185">Reference proteome</keyword>
<proteinExistence type="predicted"/>
<name>A0AAE1B7V6_9GAST</name>
<comment type="caution">
    <text evidence="2">The sequence shown here is derived from an EMBL/GenBank/DDBJ whole genome shotgun (WGS) entry which is preliminary data.</text>
</comment>
<dbReference type="Proteomes" id="UP001283361">
    <property type="component" value="Unassembled WGS sequence"/>
</dbReference>
<feature type="region of interest" description="Disordered" evidence="1">
    <location>
        <begin position="100"/>
        <end position="142"/>
    </location>
</feature>
<evidence type="ECO:0000313" key="3">
    <source>
        <dbReference type="Proteomes" id="UP001283361"/>
    </source>
</evidence>
<dbReference type="AlphaFoldDB" id="A0AAE1B7V6"/>
<evidence type="ECO:0000256" key="1">
    <source>
        <dbReference type="SAM" id="MobiDB-lite"/>
    </source>
</evidence>
<organism evidence="2 3">
    <name type="scientific">Elysia crispata</name>
    <name type="common">lettuce slug</name>
    <dbReference type="NCBI Taxonomy" id="231223"/>
    <lineage>
        <taxon>Eukaryota</taxon>
        <taxon>Metazoa</taxon>
        <taxon>Spiralia</taxon>
        <taxon>Lophotrochozoa</taxon>
        <taxon>Mollusca</taxon>
        <taxon>Gastropoda</taxon>
        <taxon>Heterobranchia</taxon>
        <taxon>Euthyneura</taxon>
        <taxon>Panpulmonata</taxon>
        <taxon>Sacoglossa</taxon>
        <taxon>Placobranchoidea</taxon>
        <taxon>Plakobranchidae</taxon>
        <taxon>Elysia</taxon>
    </lineage>
</organism>
<dbReference type="EMBL" id="JAWDGP010000347">
    <property type="protein sequence ID" value="KAK3801232.1"/>
    <property type="molecule type" value="Genomic_DNA"/>
</dbReference>
<protein>
    <submittedName>
        <fullName evidence="2">Uncharacterized protein</fullName>
    </submittedName>
</protein>
<gene>
    <name evidence="2" type="ORF">RRG08_000076</name>
</gene>
<feature type="compositionally biased region" description="Basic and acidic residues" evidence="1">
    <location>
        <begin position="130"/>
        <end position="142"/>
    </location>
</feature>
<accession>A0AAE1B7V6</accession>
<reference evidence="2" key="1">
    <citation type="journal article" date="2023" name="G3 (Bethesda)">
        <title>A reference genome for the long-term kleptoplast-retaining sea slug Elysia crispata morphotype clarki.</title>
        <authorList>
            <person name="Eastman K.E."/>
            <person name="Pendleton A.L."/>
            <person name="Shaikh M.A."/>
            <person name="Suttiyut T."/>
            <person name="Ogas R."/>
            <person name="Tomko P."/>
            <person name="Gavelis G."/>
            <person name="Widhalm J.R."/>
            <person name="Wisecaver J.H."/>
        </authorList>
    </citation>
    <scope>NUCLEOTIDE SEQUENCE</scope>
    <source>
        <strain evidence="2">ECLA1</strain>
    </source>
</reference>
<evidence type="ECO:0000313" key="2">
    <source>
        <dbReference type="EMBL" id="KAK3801232.1"/>
    </source>
</evidence>